<feature type="domain" description="LamG-like jellyroll fold" evidence="3">
    <location>
        <begin position="1178"/>
        <end position="1326"/>
    </location>
</feature>
<comment type="caution">
    <text evidence="4">The sequence shown here is derived from an EMBL/GenBank/DDBJ whole genome shotgun (WGS) entry which is preliminary data.</text>
</comment>
<evidence type="ECO:0000313" key="4">
    <source>
        <dbReference type="EMBL" id="TDV48679.1"/>
    </source>
</evidence>
<dbReference type="InterPro" id="IPR006558">
    <property type="entry name" value="LamG-like"/>
</dbReference>
<keyword evidence="1" id="KW-0732">Signal</keyword>
<dbReference type="Pfam" id="PF13385">
    <property type="entry name" value="Laminin_G_3"/>
    <property type="match status" value="3"/>
</dbReference>
<dbReference type="GO" id="GO:0004674">
    <property type="term" value="F:protein serine/threonine kinase activity"/>
    <property type="evidence" value="ECO:0007669"/>
    <property type="project" value="UniProtKB-KW"/>
</dbReference>
<keyword evidence="4" id="KW-0723">Serine/threonine-protein kinase</keyword>
<dbReference type="Gene3D" id="2.60.120.200">
    <property type="match status" value="3"/>
</dbReference>
<dbReference type="GO" id="GO:0006955">
    <property type="term" value="P:immune response"/>
    <property type="evidence" value="ECO:0007669"/>
    <property type="project" value="InterPro"/>
</dbReference>
<dbReference type="InterPro" id="IPR013320">
    <property type="entry name" value="ConA-like_dom_sf"/>
</dbReference>
<dbReference type="Proteomes" id="UP000294927">
    <property type="component" value="Unassembled WGS sequence"/>
</dbReference>
<accession>A0A4R7VHV4</accession>
<dbReference type="InterPro" id="IPR042837">
    <property type="entry name" value="PTX3"/>
</dbReference>
<keyword evidence="4" id="KW-0808">Transferase</keyword>
<feature type="domain" description="LamG-like jellyroll fold" evidence="3">
    <location>
        <begin position="978"/>
        <end position="1119"/>
    </location>
</feature>
<protein>
    <submittedName>
        <fullName evidence="4">Serine/threonine protein kinase</fullName>
    </submittedName>
</protein>
<dbReference type="EMBL" id="SOCP01000008">
    <property type="protein sequence ID" value="TDV48679.1"/>
    <property type="molecule type" value="Genomic_DNA"/>
</dbReference>
<reference evidence="4 5" key="1">
    <citation type="submission" date="2019-03" db="EMBL/GenBank/DDBJ databases">
        <title>Genomic Encyclopedia of Archaeal and Bacterial Type Strains, Phase II (KMG-II): from individual species to whole genera.</title>
        <authorList>
            <person name="Goeker M."/>
        </authorList>
    </citation>
    <scope>NUCLEOTIDE SEQUENCE [LARGE SCALE GENOMIC DNA]</scope>
    <source>
        <strain evidence="4 5">DSM 45499</strain>
    </source>
</reference>
<dbReference type="PANTHER" id="PTHR46943:SF1">
    <property type="entry name" value="PENTRAXIN-RELATED PROTEIN PTX3"/>
    <property type="match status" value="1"/>
</dbReference>
<sequence length="1345" mass="141286">MRQGEGWTGVDATLTRRPDGTVTPKAAVVDVTLSAGGKGSANSPFARLAYQGHEVGLSWPADLPAPVLAGAIATYPEVFPGVDLKVTADVLGFSQVLVIKSADAARDPRLRKITFGSHTRNTRVRQAAGTEPRLEVVDAAGTLVFTGDATRMWDSTGNAAGGGIGNGSRTAVMGVQVADRTLSIVPDQGFLLDKATKYPVYLDPDYSCAVCGKAHHAVVQSGFSSARNYDVTSGLLDNLKAGYQTTDGSGISRTYVEMNTSAVIGKVIKWATLNTTLLYSWHSDGTATPTELHLTNAFGPTVDWTHQPGLVSIPGVPALQSSSNVTNQSSAPNVSMQFGATGAVTYAAANGLGALSFLLKGSKETDTTSWRTFGLNPYLEVHYNSIPDNPAGHAMQNGTVPCVKGPERPWIATRTPVVQARVSDPDGGSLGVHVATSGGPYGTDVPGTWHDNITELPWFGTPGPTRQALAKVQIPPDWITSDGIYKWAAQVTDGELSSPRWDWDCEFSVDTSLPPAPAVDPIGTLPVNQGDIASFRVWVDASAAGATNVSRFVYTTDGSEPSVQGSPSVPANRLVQSGGGVVGFFASVTTSAANSNQNLVRIRAVNKAGTPGADGTCASPLTTVGTACAYTVAPLTSAKFLKGAWAFDDTAGTVASDQVATLNPGETAHPLTLRGGAEWVLGYSRGNSWTQADAFGAKYGTRGGMYLTSGGYLETSAKVIDTSSSFSVAAWAYLSSTNSSYTVVSQDGAHVSGFFLQYSPDVGKWTLSTTPTDAVTATTNRTTSADNSAVPRLNTWTHLVGTYDAITRKVSLYVDGKQVGMRTLDTSLWNATGSFVVGGAKWNDARVDHFPGFVDDVQVWQRALSPQDVHELASVAVPRASYGLAEGAGAKLATGAIGSELTGDYVPAPVPSLHGYWKFDEGAGTTVLDASNNGAGYENNLITTNATWVAGKTGNALRYSGSAGSYSYSTTRGVDTSQSFTVSAWAKLADLTSFQAVVGQSATNKPAFQMRYSPDVKAWIFGVNRMEAAGTVTDWAYQPDSVTTTGVWTLVTGVYDNEAKQVKLYVDGKFVKATPFKGVPWDATGHVTVGAYDYSGNPTHFFNGTIDNVQMWQRVLTASQVAGLADGSYVDDSWDLSQAVGTPTGSVSETTDADGAYAYFPGNARVTWPRPAFFRTDKSFTLEAWVRADDLASGTATAVAFADSDKSPVSLAYRPDGGGRWAFELSDSRVVISDANAVEGEWTHLAGTYDAATNQACFYVDGQLQNTEIGTSGPQTVQGCSAGVVSRDNTGAVVAGTGYGNGGQLVNPWHGGLAGIRLYSGVRTVGQIEDDRTADDPGALFETGH</sequence>
<gene>
    <name evidence="4" type="ORF">CLV71_10839</name>
</gene>
<keyword evidence="5" id="KW-1185">Reference proteome</keyword>
<feature type="domain" description="LamG-like jellyroll fold" evidence="3">
    <location>
        <begin position="724"/>
        <end position="867"/>
    </location>
</feature>
<evidence type="ECO:0000313" key="5">
    <source>
        <dbReference type="Proteomes" id="UP000294927"/>
    </source>
</evidence>
<dbReference type="RefSeq" id="WP_133904736.1">
    <property type="nucleotide sequence ID" value="NZ_SOCP01000008.1"/>
</dbReference>
<dbReference type="SUPFAM" id="SSF49899">
    <property type="entry name" value="Concanavalin A-like lectins/glucanases"/>
    <property type="match status" value="3"/>
</dbReference>
<keyword evidence="2" id="KW-1015">Disulfide bond</keyword>
<evidence type="ECO:0000256" key="1">
    <source>
        <dbReference type="ARBA" id="ARBA00022729"/>
    </source>
</evidence>
<evidence type="ECO:0000256" key="2">
    <source>
        <dbReference type="ARBA" id="ARBA00023157"/>
    </source>
</evidence>
<proteinExistence type="predicted"/>
<organism evidence="4 5">
    <name type="scientific">Actinophytocola oryzae</name>
    <dbReference type="NCBI Taxonomy" id="502181"/>
    <lineage>
        <taxon>Bacteria</taxon>
        <taxon>Bacillati</taxon>
        <taxon>Actinomycetota</taxon>
        <taxon>Actinomycetes</taxon>
        <taxon>Pseudonocardiales</taxon>
        <taxon>Pseudonocardiaceae</taxon>
    </lineage>
</organism>
<evidence type="ECO:0000259" key="3">
    <source>
        <dbReference type="SMART" id="SM00560"/>
    </source>
</evidence>
<dbReference type="PANTHER" id="PTHR46943">
    <property type="entry name" value="PENTRAXIN-RELATED PROTEIN PTX3"/>
    <property type="match status" value="1"/>
</dbReference>
<dbReference type="SMART" id="SM00560">
    <property type="entry name" value="LamGL"/>
    <property type="match status" value="3"/>
</dbReference>
<name>A0A4R7VHV4_9PSEU</name>
<keyword evidence="4" id="KW-0418">Kinase</keyword>
<dbReference type="OrthoDB" id="324838at2"/>